<protein>
    <recommendedName>
        <fullName evidence="5">Sterile alpha motif domain-containing protein 5</fullName>
    </recommendedName>
</protein>
<feature type="compositionally biased region" description="Low complexity" evidence="7">
    <location>
        <begin position="797"/>
        <end position="809"/>
    </location>
</feature>
<feature type="compositionally biased region" description="Low complexity" evidence="7">
    <location>
        <begin position="1147"/>
        <end position="1174"/>
    </location>
</feature>
<evidence type="ECO:0000256" key="2">
    <source>
        <dbReference type="ARBA" id="ARBA00022443"/>
    </source>
</evidence>
<feature type="compositionally biased region" description="Gly residues" evidence="7">
    <location>
        <begin position="518"/>
        <end position="537"/>
    </location>
</feature>
<dbReference type="AlphaFoldDB" id="A0A9C6X7G1"/>
<keyword evidence="2 6" id="KW-0728">SH3 domain</keyword>
<dbReference type="InterPro" id="IPR013761">
    <property type="entry name" value="SAM/pointed_sf"/>
</dbReference>
<evidence type="ECO:0000256" key="1">
    <source>
        <dbReference type="ARBA" id="ARBA00004496"/>
    </source>
</evidence>
<dbReference type="Pfam" id="PF00018">
    <property type="entry name" value="SH3_1"/>
    <property type="match status" value="1"/>
</dbReference>
<accession>A0A9C6X7G1</accession>
<evidence type="ECO:0000256" key="3">
    <source>
        <dbReference type="ARBA" id="ARBA00022490"/>
    </source>
</evidence>
<dbReference type="RefSeq" id="XP_052130507.1">
    <property type="nucleotide sequence ID" value="XM_052274547.1"/>
</dbReference>
<dbReference type="FunFam" id="1.10.150.50:FF:000055">
    <property type="entry name" value="Sterile alpha motif domain containing 5"/>
    <property type="match status" value="1"/>
</dbReference>
<dbReference type="GO" id="GO:0005737">
    <property type="term" value="C:cytoplasm"/>
    <property type="evidence" value="ECO:0007669"/>
    <property type="project" value="UniProtKB-SubCell"/>
</dbReference>
<feature type="compositionally biased region" description="Gly residues" evidence="7">
    <location>
        <begin position="119"/>
        <end position="132"/>
    </location>
</feature>
<feature type="compositionally biased region" description="Low complexity" evidence="7">
    <location>
        <begin position="133"/>
        <end position="142"/>
    </location>
</feature>
<keyword evidence="3" id="KW-0963">Cytoplasm</keyword>
<dbReference type="PROSITE" id="PS50002">
    <property type="entry name" value="SH3"/>
    <property type="match status" value="1"/>
</dbReference>
<feature type="domain" description="SAM" evidence="9">
    <location>
        <begin position="3"/>
        <end position="67"/>
    </location>
</feature>
<comment type="subunit">
    <text evidence="4">Interacts promiscuously (via SAM domain) with EPHA5, EPHA6, EPHA7, EPHA8, EPHB1, EPHB2, EPHB3 and EPHB4 (via SAM domain) (in vitro).</text>
</comment>
<dbReference type="PROSITE" id="PS50105">
    <property type="entry name" value="SAM_DOMAIN"/>
    <property type="match status" value="2"/>
</dbReference>
<dbReference type="InterPro" id="IPR001452">
    <property type="entry name" value="SH3_domain"/>
</dbReference>
<proteinExistence type="predicted"/>
<feature type="compositionally biased region" description="Acidic residues" evidence="7">
    <location>
        <begin position="987"/>
        <end position="1005"/>
    </location>
</feature>
<evidence type="ECO:0000256" key="6">
    <source>
        <dbReference type="PROSITE-ProRule" id="PRU00192"/>
    </source>
</evidence>
<evidence type="ECO:0000256" key="7">
    <source>
        <dbReference type="SAM" id="MobiDB-lite"/>
    </source>
</evidence>
<dbReference type="InterPro" id="IPR058666">
    <property type="entry name" value="SASH1/NUB1_homeodomain"/>
</dbReference>
<dbReference type="Pfam" id="PF26285">
    <property type="entry name" value="SASH1_Homeodomain"/>
    <property type="match status" value="1"/>
</dbReference>
<evidence type="ECO:0000259" key="9">
    <source>
        <dbReference type="PROSITE" id="PS50105"/>
    </source>
</evidence>
<dbReference type="GeneID" id="113202267"/>
<evidence type="ECO:0000256" key="5">
    <source>
        <dbReference type="ARBA" id="ARBA00073398"/>
    </source>
</evidence>
<reference evidence="11" key="1">
    <citation type="submission" date="2025-08" db="UniProtKB">
        <authorList>
            <consortium name="RefSeq"/>
        </authorList>
    </citation>
    <scope>IDENTIFICATION</scope>
    <source>
        <tissue evidence="11">Whole organism</tissue>
    </source>
</reference>
<feature type="compositionally biased region" description="Polar residues" evidence="7">
    <location>
        <begin position="766"/>
        <end position="776"/>
    </location>
</feature>
<gene>
    <name evidence="11" type="primary">LOC113202267</name>
</gene>
<organism evidence="10 11">
    <name type="scientific">Frankliniella occidentalis</name>
    <name type="common">Western flower thrips</name>
    <name type="synonym">Euthrips occidentalis</name>
    <dbReference type="NCBI Taxonomy" id="133901"/>
    <lineage>
        <taxon>Eukaryota</taxon>
        <taxon>Metazoa</taxon>
        <taxon>Ecdysozoa</taxon>
        <taxon>Arthropoda</taxon>
        <taxon>Hexapoda</taxon>
        <taxon>Insecta</taxon>
        <taxon>Pterygota</taxon>
        <taxon>Neoptera</taxon>
        <taxon>Paraneoptera</taxon>
        <taxon>Thysanoptera</taxon>
        <taxon>Terebrantia</taxon>
        <taxon>Thripoidea</taxon>
        <taxon>Thripidae</taxon>
        <taxon>Frankliniella</taxon>
    </lineage>
</organism>
<dbReference type="OrthoDB" id="10047268at2759"/>
<feature type="region of interest" description="Disordered" evidence="7">
    <location>
        <begin position="254"/>
        <end position="277"/>
    </location>
</feature>
<feature type="region of interest" description="Disordered" evidence="7">
    <location>
        <begin position="94"/>
        <end position="159"/>
    </location>
</feature>
<feature type="compositionally biased region" description="Polar residues" evidence="7">
    <location>
        <begin position="96"/>
        <end position="108"/>
    </location>
</feature>
<dbReference type="CDD" id="cd09527">
    <property type="entry name" value="SAM_Samd5"/>
    <property type="match status" value="1"/>
</dbReference>
<feature type="compositionally biased region" description="Basic residues" evidence="7">
    <location>
        <begin position="368"/>
        <end position="380"/>
    </location>
</feature>
<dbReference type="Proteomes" id="UP000504606">
    <property type="component" value="Unplaced"/>
</dbReference>
<feature type="compositionally biased region" description="Low complexity" evidence="7">
    <location>
        <begin position="354"/>
        <end position="367"/>
    </location>
</feature>
<feature type="region of interest" description="Disordered" evidence="7">
    <location>
        <begin position="762"/>
        <end position="781"/>
    </location>
</feature>
<feature type="compositionally biased region" description="Low complexity" evidence="7">
    <location>
        <begin position="1219"/>
        <end position="1252"/>
    </location>
</feature>
<dbReference type="SUPFAM" id="SSF47769">
    <property type="entry name" value="SAM/Pointed domain"/>
    <property type="match status" value="2"/>
</dbReference>
<dbReference type="Pfam" id="PF00536">
    <property type="entry name" value="SAM_1"/>
    <property type="match status" value="2"/>
</dbReference>
<evidence type="ECO:0000313" key="10">
    <source>
        <dbReference type="Proteomes" id="UP000504606"/>
    </source>
</evidence>
<feature type="region of interest" description="Disordered" evidence="7">
    <location>
        <begin position="796"/>
        <end position="821"/>
    </location>
</feature>
<feature type="compositionally biased region" description="Low complexity" evidence="7">
    <location>
        <begin position="1112"/>
        <end position="1124"/>
    </location>
</feature>
<feature type="compositionally biased region" description="Polar residues" evidence="7">
    <location>
        <begin position="732"/>
        <end position="741"/>
    </location>
</feature>
<feature type="compositionally biased region" description="Pro residues" evidence="7">
    <location>
        <begin position="1130"/>
        <end position="1140"/>
    </location>
</feature>
<evidence type="ECO:0000256" key="4">
    <source>
        <dbReference type="ARBA" id="ARBA00065890"/>
    </source>
</evidence>
<dbReference type="PANTHER" id="PTHR12301">
    <property type="entry name" value="SAM-DOMAIN, SH3 AND NUCLEAR LOCALIZATION SIGNALS PROTEIN RELATED"/>
    <property type="match status" value="1"/>
</dbReference>
<dbReference type="SMART" id="SM00326">
    <property type="entry name" value="SH3"/>
    <property type="match status" value="1"/>
</dbReference>
<dbReference type="InterPro" id="IPR001660">
    <property type="entry name" value="SAM"/>
</dbReference>
<sequence length="1274" mass="134789">MASNSNIVVEWLRSLHLGQYAESFLDNGYDDLEICKQVGDPDLDAIGVFNQAHRGRLLGSVRALREEGAASVYFSLEETAAAALNMAFNDDLETGSGVSSRNSSTTGRPASESDREGNAGCGRPGPGSGSGSASGAHSRAAHTGPQGHSPAPSSAGSNHELGKYLDEYEEGKAELVRLPRSLLRKLLREKLVQDGIRLCHQPYSTSDGERGYLDGLASRYADLYRTHYADVLEHLEQLRRREWADMSPRIRVLGMESPTTPTSQPIYVPGKYSPSSCLSDREEDEIYGLTGAGRPPAAPPSTYQACLSPRAAYFYELPPNEAARGKKRTALSRLLRGLKSKGRTARRGPGGHAGHATLGHHGTLGPHHQGHATLGHHHQGHPGLTLQHCSPRQHRAHQIYARVTTPDGDAALVPQFLDLREYDRLLHLNGGGVGGVGGGGAAGAGAAGPRGPQADFEETIHRLKLQDAIRQKERYHREHEEILRDIRQGLLRLDPQTRLADDTYMYDTELMAATAGAPGAGPSGGHQAGHQGGGQLGAGPPPQGGLQGHQGHQAGPLHLGHWYDEPPYESDPEDFLMGVIPGTAAGGVIPNGRTCLTLNLRPTALDEAVISLRSAGDISLGGTAAPAAGHVPGMRLVSLQRRGRGRGRARGQAQGLQGRDRSRGRPGPGPAQHDQRGSCSDVHNMSSHLSAMSIGYHWDQQQLAAIKKHQYRCRSSQSEGTLSPCRSPDLVETQTESQPRSISLVGRMKGLRQDVQRKISRLRGLTGSSNNSSNPSCYRGCDQSEQAIPMEHLPAASSMESLPSGSGSSTQALVRDGSNESSLSPIASHDVYHTIGRARALVDYNPSPYDRDALKFKKGDILEILAMSPSGMWRGRLNGNIGFFKFINVEVIPGSVMLTQQSSRGHLKGRPHSVEELLRRVNLEECTSVFILNGYEDIESFKDLREEDLDYLGIKSTETRAKIRAAIRLLHDYDCTATDNSNGESDSGGEDDDDDDVDDGEEEYDSSSGSDLGLGRAPQPLPLSGKFPPGLLDQHGAGASRAPRVCARAVPKGRRSSPPAPAPAAASYHPNIPVPGAGATSASIDSYVVARKGGKCVTVEAAPRTPGPPVLPRTGSTSSSSSSARRARPLPSPGATPPAPLEGSPTAAAAAQDAADQRFAAKGPPVDGDGPAGVLKDGDGSDSCDGAHAGSLPADQQAHGLHPSALNGLHPGAEQAAPSSVSGVVGVHITNASVSERSSDSGVSSSSSQPSSRESDGRRGCSRSAPVRHPQTNC</sequence>
<feature type="domain" description="SH3" evidence="8">
    <location>
        <begin position="833"/>
        <end position="894"/>
    </location>
</feature>
<dbReference type="SUPFAM" id="SSF50044">
    <property type="entry name" value="SH3-domain"/>
    <property type="match status" value="1"/>
</dbReference>
<comment type="subcellular location">
    <subcellularLocation>
        <location evidence="1">Cytoplasm</location>
    </subcellularLocation>
</comment>
<feature type="domain" description="SAM" evidence="9">
    <location>
        <begin position="909"/>
        <end position="973"/>
    </location>
</feature>
<dbReference type="InterPro" id="IPR051725">
    <property type="entry name" value="SAM-SH3_domain_protein"/>
</dbReference>
<dbReference type="InterPro" id="IPR036028">
    <property type="entry name" value="SH3-like_dom_sf"/>
</dbReference>
<feature type="region of interest" description="Disordered" evidence="7">
    <location>
        <begin position="1098"/>
        <end position="1274"/>
    </location>
</feature>
<feature type="region of interest" description="Disordered" evidence="7">
    <location>
        <begin position="338"/>
        <end position="386"/>
    </location>
</feature>
<dbReference type="PANTHER" id="PTHR12301:SF8">
    <property type="entry name" value="STERILE ALPHA MOTIF DOMAIN-CONTAINING PROTEIN 5"/>
    <property type="match status" value="1"/>
</dbReference>
<dbReference type="SMART" id="SM00454">
    <property type="entry name" value="SAM"/>
    <property type="match status" value="2"/>
</dbReference>
<feature type="region of interest" description="Disordered" evidence="7">
    <location>
        <begin position="515"/>
        <end position="558"/>
    </location>
</feature>
<feature type="compositionally biased region" description="Low complexity" evidence="7">
    <location>
        <begin position="549"/>
        <end position="558"/>
    </location>
</feature>
<dbReference type="Gene3D" id="2.30.30.40">
    <property type="entry name" value="SH3 Domains"/>
    <property type="match status" value="1"/>
</dbReference>
<dbReference type="Gene3D" id="1.10.150.50">
    <property type="entry name" value="Transcription Factor, Ets-1"/>
    <property type="match status" value="2"/>
</dbReference>
<feature type="region of interest" description="Disordered" evidence="7">
    <location>
        <begin position="717"/>
        <end position="741"/>
    </location>
</feature>
<evidence type="ECO:0000259" key="8">
    <source>
        <dbReference type="PROSITE" id="PS50002"/>
    </source>
</evidence>
<evidence type="ECO:0000313" key="11">
    <source>
        <dbReference type="RefSeq" id="XP_052130507.1"/>
    </source>
</evidence>
<feature type="region of interest" description="Disordered" evidence="7">
    <location>
        <begin position="640"/>
        <end position="683"/>
    </location>
</feature>
<dbReference type="KEGG" id="foc:113202267"/>
<keyword evidence="10" id="KW-1185">Reference proteome</keyword>
<feature type="compositionally biased region" description="Low complexity" evidence="7">
    <location>
        <begin position="1006"/>
        <end position="1015"/>
    </location>
</feature>
<name>A0A9C6X7G1_FRAOC</name>
<feature type="region of interest" description="Disordered" evidence="7">
    <location>
        <begin position="978"/>
        <end position="1080"/>
    </location>
</feature>